<reference evidence="5 6" key="1">
    <citation type="journal article" date="2019" name="Int. J. Syst. Evol. Microbiol.">
        <title>The Global Catalogue of Microorganisms (GCM) 10K type strain sequencing project: providing services to taxonomists for standard genome sequencing and annotation.</title>
        <authorList>
            <consortium name="The Broad Institute Genomics Platform"/>
            <consortium name="The Broad Institute Genome Sequencing Center for Infectious Disease"/>
            <person name="Wu L."/>
            <person name="Ma J."/>
        </authorList>
    </citation>
    <scope>NUCLEOTIDE SEQUENCE [LARGE SCALE GENOMIC DNA]</scope>
    <source>
        <strain evidence="5 6">JCM 11896</strain>
    </source>
</reference>
<accession>A0ABN1Y7C3</accession>
<evidence type="ECO:0000256" key="2">
    <source>
        <dbReference type="ARBA" id="ARBA00023136"/>
    </source>
</evidence>
<comment type="caution">
    <text evidence="5">The sequence shown here is derived from an EMBL/GenBank/DDBJ whole genome shotgun (WGS) entry which is preliminary data.</text>
</comment>
<evidence type="ECO:0000256" key="1">
    <source>
        <dbReference type="ARBA" id="ARBA00004370"/>
    </source>
</evidence>
<feature type="compositionally biased region" description="Low complexity" evidence="3">
    <location>
        <begin position="10"/>
        <end position="24"/>
    </location>
</feature>
<dbReference type="SUPFAM" id="SSF54427">
    <property type="entry name" value="NTF2-like"/>
    <property type="match status" value="1"/>
</dbReference>
<dbReference type="InterPro" id="IPR032710">
    <property type="entry name" value="NTF2-like_dom_sf"/>
</dbReference>
<dbReference type="PANTHER" id="PTHR37042">
    <property type="entry name" value="OUTER MEMBRANE PROTEIN RV1973"/>
    <property type="match status" value="1"/>
</dbReference>
<sequence>MNTELDERPASGADSGADPGAGAAAPGRWARALPLAAVAAAVAALLLGALWLFALNSDAVQVAQARDEALRDARQAVVNLNTLDHADPQRGLDLWIQSSAGSVRDEFVQNRDAYAQLVSEQGRTTSAEVTDAAVTEVDPRAGTARVLAGVDVTVTAEGGEPAVTRQRIELGMFRTDDGWKVDALEPLVTPGAGG</sequence>
<keyword evidence="2 4" id="KW-0472">Membrane</keyword>
<evidence type="ECO:0000256" key="4">
    <source>
        <dbReference type="SAM" id="Phobius"/>
    </source>
</evidence>
<feature type="transmembrane region" description="Helical" evidence="4">
    <location>
        <begin position="32"/>
        <end position="54"/>
    </location>
</feature>
<protein>
    <recommendedName>
        <fullName evidence="7">Mce-associated membrane protein</fullName>
    </recommendedName>
</protein>
<keyword evidence="6" id="KW-1185">Reference proteome</keyword>
<dbReference type="EMBL" id="BAAAJK010000048">
    <property type="protein sequence ID" value="GAA1399913.1"/>
    <property type="molecule type" value="Genomic_DNA"/>
</dbReference>
<gene>
    <name evidence="5" type="ORF">GCM10009613_56230</name>
</gene>
<feature type="region of interest" description="Disordered" evidence="3">
    <location>
        <begin position="1"/>
        <end position="24"/>
    </location>
</feature>
<evidence type="ECO:0000313" key="6">
    <source>
        <dbReference type="Proteomes" id="UP001501414"/>
    </source>
</evidence>
<proteinExistence type="predicted"/>
<dbReference type="PANTHER" id="PTHR37042:SF4">
    <property type="entry name" value="OUTER MEMBRANE PROTEIN RV1973"/>
    <property type="match status" value="1"/>
</dbReference>
<organism evidence="5 6">
    <name type="scientific">Pseudonocardia kongjuensis</name>
    <dbReference type="NCBI Taxonomy" id="102227"/>
    <lineage>
        <taxon>Bacteria</taxon>
        <taxon>Bacillati</taxon>
        <taxon>Actinomycetota</taxon>
        <taxon>Actinomycetes</taxon>
        <taxon>Pseudonocardiales</taxon>
        <taxon>Pseudonocardiaceae</taxon>
        <taxon>Pseudonocardia</taxon>
    </lineage>
</organism>
<evidence type="ECO:0000256" key="3">
    <source>
        <dbReference type="SAM" id="MobiDB-lite"/>
    </source>
</evidence>
<keyword evidence="4" id="KW-0812">Transmembrane</keyword>
<keyword evidence="4" id="KW-1133">Transmembrane helix</keyword>
<dbReference type="RefSeq" id="WP_344028056.1">
    <property type="nucleotide sequence ID" value="NZ_BAAAJK010000048.1"/>
</dbReference>
<dbReference type="Proteomes" id="UP001501414">
    <property type="component" value="Unassembled WGS sequence"/>
</dbReference>
<comment type="subcellular location">
    <subcellularLocation>
        <location evidence="1">Membrane</location>
    </subcellularLocation>
</comment>
<name>A0ABN1Y7C3_9PSEU</name>
<evidence type="ECO:0000313" key="5">
    <source>
        <dbReference type="EMBL" id="GAA1399913.1"/>
    </source>
</evidence>
<evidence type="ECO:0008006" key="7">
    <source>
        <dbReference type="Google" id="ProtNLM"/>
    </source>
</evidence>